<protein>
    <recommendedName>
        <fullName evidence="3">Transglycosylase</fullName>
    </recommendedName>
</protein>
<name>A0AAP7DKL9_PAEAL</name>
<sequence>MSGIVTTCDTGCGKQFTIDDFQHLDVDNGKVKTYFICPHCKQEYLVFYADDEVRRLQWNIGVVQQLFADPRANHIEAARMESKIKEAIKARMDELRIQIEGEATT</sequence>
<evidence type="ECO:0000313" key="1">
    <source>
        <dbReference type="EMBL" id="NOJ73897.1"/>
    </source>
</evidence>
<proteinExistence type="predicted"/>
<gene>
    <name evidence="1" type="ORF">HMI46_25625</name>
</gene>
<dbReference type="RefSeq" id="WP_171419700.1">
    <property type="nucleotide sequence ID" value="NZ_JABFOR010000062.1"/>
</dbReference>
<organism evidence="1 2">
    <name type="scientific">Paenibacillus alvei</name>
    <name type="common">Bacillus alvei</name>
    <dbReference type="NCBI Taxonomy" id="44250"/>
    <lineage>
        <taxon>Bacteria</taxon>
        <taxon>Bacillati</taxon>
        <taxon>Bacillota</taxon>
        <taxon>Bacilli</taxon>
        <taxon>Bacillales</taxon>
        <taxon>Paenibacillaceae</taxon>
        <taxon>Paenibacillus</taxon>
    </lineage>
</organism>
<dbReference type="Proteomes" id="UP000552038">
    <property type="component" value="Unassembled WGS sequence"/>
</dbReference>
<evidence type="ECO:0008006" key="3">
    <source>
        <dbReference type="Google" id="ProtNLM"/>
    </source>
</evidence>
<accession>A0AAP7DKL9</accession>
<dbReference type="AlphaFoldDB" id="A0AAP7DKL9"/>
<dbReference type="EMBL" id="JABFOR010000062">
    <property type="protein sequence ID" value="NOJ73897.1"/>
    <property type="molecule type" value="Genomic_DNA"/>
</dbReference>
<comment type="caution">
    <text evidence="1">The sequence shown here is derived from an EMBL/GenBank/DDBJ whole genome shotgun (WGS) entry which is preliminary data.</text>
</comment>
<evidence type="ECO:0000313" key="2">
    <source>
        <dbReference type="Proteomes" id="UP000552038"/>
    </source>
</evidence>
<reference evidence="1 2" key="1">
    <citation type="submission" date="2020-05" db="EMBL/GenBank/DDBJ databases">
        <title>Whole genome sequencing and identification of novel metabolites from Paenibacillus alvei strain JR949.</title>
        <authorList>
            <person name="Rajendhran J."/>
            <person name="Sree Pranav P."/>
            <person name="Mahalakshmi B."/>
            <person name="Karthikeyan R."/>
        </authorList>
    </citation>
    <scope>NUCLEOTIDE SEQUENCE [LARGE SCALE GENOMIC DNA]</scope>
    <source>
        <strain evidence="1 2">JR949</strain>
    </source>
</reference>